<evidence type="ECO:0000313" key="3">
    <source>
        <dbReference type="Proteomes" id="UP000053647"/>
    </source>
</evidence>
<sequence>MAPETWGQASSAAVKYVEKLMEGTHPLFTFANNGWKLDHLAVNTYPSWSRRHLDSNRNLKKRGTSDADDEDEADANLKGKKRQIEDSPSERVKKKARRQQVCTPAHRNSPFIGTLKSPLLTSSIQLEVYHNSPDSNDEGPDQPLESSSDVPEPPSSQSSSDMPKPPSLQSSSEAPGSEVLVLDSEPPSSQPSSEVPECTQSPSPNQATHREIRTTDANPLSGLSLACVGMIAPPLPLMPDKEAINPKQSTQAKATKMSQAAVKGARVQPTMKTKMCPGTSPGGRNLCAYRWRKQILKGNAWEFEEYYLCTLTPEQRNAYDVEAKQLEEAGMWQPSALGDGTVY</sequence>
<name>A0A0C9U2L5_PAXIN</name>
<keyword evidence="3" id="KW-1185">Reference proteome</keyword>
<reference evidence="3" key="2">
    <citation type="submission" date="2015-01" db="EMBL/GenBank/DDBJ databases">
        <title>Evolutionary Origins and Diversification of the Mycorrhizal Mutualists.</title>
        <authorList>
            <consortium name="DOE Joint Genome Institute"/>
            <consortium name="Mycorrhizal Genomics Consortium"/>
            <person name="Kohler A."/>
            <person name="Kuo A."/>
            <person name="Nagy L.G."/>
            <person name="Floudas D."/>
            <person name="Copeland A."/>
            <person name="Barry K.W."/>
            <person name="Cichocki N."/>
            <person name="Veneault-Fourrey C."/>
            <person name="LaButti K."/>
            <person name="Lindquist E.A."/>
            <person name="Lipzen A."/>
            <person name="Lundell T."/>
            <person name="Morin E."/>
            <person name="Murat C."/>
            <person name="Riley R."/>
            <person name="Ohm R."/>
            <person name="Sun H."/>
            <person name="Tunlid A."/>
            <person name="Henrissat B."/>
            <person name="Grigoriev I.V."/>
            <person name="Hibbett D.S."/>
            <person name="Martin F."/>
        </authorList>
    </citation>
    <scope>NUCLEOTIDE SEQUENCE [LARGE SCALE GENOMIC DNA]</scope>
    <source>
        <strain evidence="3">ATCC 200175</strain>
    </source>
</reference>
<evidence type="ECO:0000256" key="1">
    <source>
        <dbReference type="SAM" id="MobiDB-lite"/>
    </source>
</evidence>
<dbReference type="EMBL" id="KN819350">
    <property type="protein sequence ID" value="KIJ13586.1"/>
    <property type="molecule type" value="Genomic_DNA"/>
</dbReference>
<feature type="compositionally biased region" description="Low complexity" evidence="1">
    <location>
        <begin position="184"/>
        <end position="197"/>
    </location>
</feature>
<feature type="region of interest" description="Disordered" evidence="1">
    <location>
        <begin position="130"/>
        <end position="211"/>
    </location>
</feature>
<protein>
    <submittedName>
        <fullName evidence="2">Uncharacterized protein</fullName>
    </submittedName>
</protein>
<gene>
    <name evidence="2" type="ORF">PAXINDRAFT_13547</name>
</gene>
<dbReference type="OrthoDB" id="2689266at2759"/>
<proteinExistence type="predicted"/>
<dbReference type="HOGENOM" id="CLU_035442_0_0_1"/>
<evidence type="ECO:0000313" key="2">
    <source>
        <dbReference type="EMBL" id="KIJ13586.1"/>
    </source>
</evidence>
<reference evidence="2 3" key="1">
    <citation type="submission" date="2014-06" db="EMBL/GenBank/DDBJ databases">
        <authorList>
            <consortium name="DOE Joint Genome Institute"/>
            <person name="Kuo A."/>
            <person name="Kohler A."/>
            <person name="Nagy L.G."/>
            <person name="Floudas D."/>
            <person name="Copeland A."/>
            <person name="Barry K.W."/>
            <person name="Cichocki N."/>
            <person name="Veneault-Fourrey C."/>
            <person name="LaButti K."/>
            <person name="Lindquist E.A."/>
            <person name="Lipzen A."/>
            <person name="Lundell T."/>
            <person name="Morin E."/>
            <person name="Murat C."/>
            <person name="Sun H."/>
            <person name="Tunlid A."/>
            <person name="Henrissat B."/>
            <person name="Grigoriev I.V."/>
            <person name="Hibbett D.S."/>
            <person name="Martin F."/>
            <person name="Nordberg H.P."/>
            <person name="Cantor M.N."/>
            <person name="Hua S.X."/>
        </authorList>
    </citation>
    <scope>NUCLEOTIDE SEQUENCE [LARGE SCALE GENOMIC DNA]</scope>
    <source>
        <strain evidence="2 3">ATCC 200175</strain>
    </source>
</reference>
<organism evidence="2 3">
    <name type="scientific">Paxillus involutus ATCC 200175</name>
    <dbReference type="NCBI Taxonomy" id="664439"/>
    <lineage>
        <taxon>Eukaryota</taxon>
        <taxon>Fungi</taxon>
        <taxon>Dikarya</taxon>
        <taxon>Basidiomycota</taxon>
        <taxon>Agaricomycotina</taxon>
        <taxon>Agaricomycetes</taxon>
        <taxon>Agaricomycetidae</taxon>
        <taxon>Boletales</taxon>
        <taxon>Paxilineae</taxon>
        <taxon>Paxillaceae</taxon>
        <taxon>Paxillus</taxon>
    </lineage>
</organism>
<feature type="compositionally biased region" description="Polar residues" evidence="1">
    <location>
        <begin position="198"/>
        <end position="207"/>
    </location>
</feature>
<accession>A0A0C9U2L5</accession>
<dbReference type="AlphaFoldDB" id="A0A0C9U2L5"/>
<feature type="compositionally biased region" description="Basic and acidic residues" evidence="1">
    <location>
        <begin position="82"/>
        <end position="91"/>
    </location>
</feature>
<feature type="region of interest" description="Disordered" evidence="1">
    <location>
        <begin position="58"/>
        <end position="115"/>
    </location>
</feature>
<feature type="compositionally biased region" description="Low complexity" evidence="1">
    <location>
        <begin position="143"/>
        <end position="162"/>
    </location>
</feature>
<dbReference type="Proteomes" id="UP000053647">
    <property type="component" value="Unassembled WGS sequence"/>
</dbReference>